<evidence type="ECO:0000313" key="4">
    <source>
        <dbReference type="EMBL" id="VCU71455.1"/>
    </source>
</evidence>
<evidence type="ECO:0000256" key="2">
    <source>
        <dbReference type="ARBA" id="ARBA00023002"/>
    </source>
</evidence>
<evidence type="ECO:0000256" key="1">
    <source>
        <dbReference type="ARBA" id="ARBA00009986"/>
    </source>
</evidence>
<comment type="similarity">
    <text evidence="1">Belongs to the aldehyde dehydrogenase family.</text>
</comment>
<dbReference type="InterPro" id="IPR016161">
    <property type="entry name" value="Ald_DH/histidinol_DH"/>
</dbReference>
<dbReference type="FunFam" id="3.40.605.10:FF:000007">
    <property type="entry name" value="NAD/NADP-dependent betaine aldehyde dehydrogenase"/>
    <property type="match status" value="1"/>
</dbReference>
<organism evidence="4 5">
    <name type="scientific">Pigmentiphaga humi</name>
    <dbReference type="NCBI Taxonomy" id="2478468"/>
    <lineage>
        <taxon>Bacteria</taxon>
        <taxon>Pseudomonadati</taxon>
        <taxon>Pseudomonadota</taxon>
        <taxon>Betaproteobacteria</taxon>
        <taxon>Burkholderiales</taxon>
        <taxon>Alcaligenaceae</taxon>
        <taxon>Pigmentiphaga</taxon>
    </lineage>
</organism>
<evidence type="ECO:0000313" key="5">
    <source>
        <dbReference type="Proteomes" id="UP000277294"/>
    </source>
</evidence>
<dbReference type="InterPro" id="IPR015590">
    <property type="entry name" value="Aldehyde_DH_dom"/>
</dbReference>
<dbReference type="CDD" id="cd07103">
    <property type="entry name" value="ALDH_F5_SSADH_GabD"/>
    <property type="match status" value="1"/>
</dbReference>
<dbReference type="InterPro" id="IPR016162">
    <property type="entry name" value="Ald_DH_N"/>
</dbReference>
<accession>A0A3P4B8G9</accession>
<dbReference type="EC" id="1.2.1.26" evidence="4"/>
<evidence type="ECO:0000259" key="3">
    <source>
        <dbReference type="Pfam" id="PF00171"/>
    </source>
</evidence>
<dbReference type="GO" id="GO:0047533">
    <property type="term" value="F:2,5-dioxovalerate dehydrogenase (NADP+) activity"/>
    <property type="evidence" value="ECO:0007669"/>
    <property type="project" value="UniProtKB-EC"/>
</dbReference>
<dbReference type="InterPro" id="IPR016163">
    <property type="entry name" value="Ald_DH_C"/>
</dbReference>
<dbReference type="PANTHER" id="PTHR43353">
    <property type="entry name" value="SUCCINATE-SEMIALDEHYDE DEHYDROGENASE, MITOCHONDRIAL"/>
    <property type="match status" value="1"/>
</dbReference>
<dbReference type="Pfam" id="PF00171">
    <property type="entry name" value="Aldedh"/>
    <property type="match status" value="1"/>
</dbReference>
<dbReference type="PANTHER" id="PTHR43353:SF5">
    <property type="entry name" value="SUCCINATE-SEMIALDEHYDE DEHYDROGENASE, MITOCHONDRIAL"/>
    <property type="match status" value="1"/>
</dbReference>
<name>A0A3P4B8G9_9BURK</name>
<proteinExistence type="inferred from homology"/>
<feature type="domain" description="Aldehyde dehydrogenase" evidence="3">
    <location>
        <begin position="20"/>
        <end position="478"/>
    </location>
</feature>
<dbReference type="GO" id="GO:0004777">
    <property type="term" value="F:succinate-semialdehyde dehydrogenase (NAD+) activity"/>
    <property type="evidence" value="ECO:0007669"/>
    <property type="project" value="TreeGrafter"/>
</dbReference>
<reference evidence="4 5" key="1">
    <citation type="submission" date="2018-10" db="EMBL/GenBank/DDBJ databases">
        <authorList>
            <person name="Criscuolo A."/>
        </authorList>
    </citation>
    <scope>NUCLEOTIDE SEQUENCE [LARGE SCALE GENOMIC DNA]</scope>
    <source>
        <strain evidence="4">DnA1</strain>
    </source>
</reference>
<dbReference type="Proteomes" id="UP000277294">
    <property type="component" value="Unassembled WGS sequence"/>
</dbReference>
<dbReference type="SUPFAM" id="SSF53720">
    <property type="entry name" value="ALDH-like"/>
    <property type="match status" value="1"/>
</dbReference>
<dbReference type="GO" id="GO:0009450">
    <property type="term" value="P:gamma-aminobutyric acid catabolic process"/>
    <property type="evidence" value="ECO:0007669"/>
    <property type="project" value="TreeGrafter"/>
</dbReference>
<gene>
    <name evidence="4" type="primary">araE_7</name>
    <name evidence="4" type="ORF">PIGHUM_03539</name>
</gene>
<protein>
    <submittedName>
        <fullName evidence="4">Alpha-ketoglutaric semialdehyde dehydrogenase</fullName>
        <ecNumber evidence="4">1.2.1.26</ecNumber>
    </submittedName>
</protein>
<dbReference type="EMBL" id="UWPJ01000027">
    <property type="protein sequence ID" value="VCU71455.1"/>
    <property type="molecule type" value="Genomic_DNA"/>
</dbReference>
<dbReference type="Gene3D" id="3.40.605.10">
    <property type="entry name" value="Aldehyde Dehydrogenase, Chain A, domain 1"/>
    <property type="match status" value="1"/>
</dbReference>
<keyword evidence="2 4" id="KW-0560">Oxidoreductase</keyword>
<dbReference type="Gene3D" id="3.40.309.10">
    <property type="entry name" value="Aldehyde Dehydrogenase, Chain A, domain 2"/>
    <property type="match status" value="1"/>
</dbReference>
<dbReference type="OrthoDB" id="6187633at2"/>
<dbReference type="AlphaFoldDB" id="A0A3P4B8G9"/>
<dbReference type="InterPro" id="IPR050740">
    <property type="entry name" value="Aldehyde_DH_Superfamily"/>
</dbReference>
<sequence>MLQENVLDYPELCMYIDGEWIGREGRDTQPVVDPATGGVLAHLPLARAEDLDRALAAAERAFESWAATPAFERGRILRRAAGLIRERAEDIARTMTREQGKPLKESRIEAVFAADLIDWMAEECRRAYGRVIPARQPGWRWTAQLEPVGVVAAFSPWNFPGTSPARKMAGPLAAGCACILKAAEETPGTAIALTRALHDAGLPPGVFNLVFGVPDQVSRHLIQSPIVKKVTFTGSTSVGKLLAAQAAAHGKPSTMELGGHAPVLVFDDADVQQAANLTAAAKFRNAGQVCVSPSRIFVQRPVYRKFLACMIDLADSQRVGNGLDEGTTMGPLANPRRLAAMHELLDDARARGASVHCGGPGEGPGLFWRPTVVSDLPEHARLLSEEPFGPIASIIPFDTEDEAVRRANMLNYGLAAYLLTADGDRIVRVSNRLRAGLVGVNTFALNGPETPWGGVGDSGYGREGGVEGLQGYLTTKFISQAPLAAG</sequence>
<keyword evidence="5" id="KW-1185">Reference proteome</keyword>
<dbReference type="RefSeq" id="WP_124081027.1">
    <property type="nucleotide sequence ID" value="NZ_UWPJ01000027.1"/>
</dbReference>